<dbReference type="Proteomes" id="UP000074294">
    <property type="component" value="Unassembled WGS sequence"/>
</dbReference>
<evidence type="ECO:0000256" key="1">
    <source>
        <dbReference type="ARBA" id="ARBA00022729"/>
    </source>
</evidence>
<dbReference type="InterPro" id="IPR028081">
    <property type="entry name" value="Leu-bd"/>
</dbReference>
<proteinExistence type="predicted"/>
<dbReference type="Pfam" id="PF13458">
    <property type="entry name" value="Peripla_BP_6"/>
    <property type="match status" value="1"/>
</dbReference>
<keyword evidence="1" id="KW-0732">Signal</keyword>
<dbReference type="STRING" id="1776334.APZ16_03515"/>
<accession>A0A147JZP2</accession>
<dbReference type="AlphaFoldDB" id="A0A147JZP2"/>
<dbReference type="Gene3D" id="3.40.50.2300">
    <property type="match status" value="2"/>
</dbReference>
<dbReference type="PANTHER" id="PTHR30483:SF40">
    <property type="entry name" value="HISTIDINE KINASE"/>
    <property type="match status" value="1"/>
</dbReference>
<evidence type="ECO:0000259" key="2">
    <source>
        <dbReference type="Pfam" id="PF13458"/>
    </source>
</evidence>
<dbReference type="PANTHER" id="PTHR30483">
    <property type="entry name" value="LEUCINE-SPECIFIC-BINDING PROTEIN"/>
    <property type="match status" value="1"/>
</dbReference>
<evidence type="ECO:0000313" key="4">
    <source>
        <dbReference type="Proteomes" id="UP000074294"/>
    </source>
</evidence>
<dbReference type="SUPFAM" id="SSF53822">
    <property type="entry name" value="Periplasmic binding protein-like I"/>
    <property type="match status" value="1"/>
</dbReference>
<evidence type="ECO:0000313" key="3">
    <source>
        <dbReference type="EMBL" id="KUO42026.1"/>
    </source>
</evidence>
<comment type="caution">
    <text evidence="3">The sequence shown here is derived from an EMBL/GenBank/DDBJ whole genome shotgun (WGS) entry which is preliminary data.</text>
</comment>
<reference evidence="3 4" key="1">
    <citation type="journal article" date="2016" name="Nat. Microbiol.">
        <title>Genomic inference of the metabolism of cosmopolitan subsurface Archaea, Hadesarchaea.</title>
        <authorList>
            <person name="Baker B.J."/>
            <person name="Saw J.H."/>
            <person name="Lind A.E."/>
            <person name="Lazar C.S."/>
            <person name="Hinrichs K.-U."/>
            <person name="Teske A.P."/>
            <person name="Ettema T.J."/>
        </authorList>
    </citation>
    <scope>NUCLEOTIDE SEQUENCE [LARGE SCALE GENOMIC DNA]</scope>
</reference>
<gene>
    <name evidence="3" type="ORF">APZ16_03515</name>
</gene>
<protein>
    <recommendedName>
        <fullName evidence="2">Leucine-binding protein domain-containing protein</fullName>
    </recommendedName>
</protein>
<dbReference type="InterPro" id="IPR028082">
    <property type="entry name" value="Peripla_BP_I"/>
</dbReference>
<feature type="non-terminal residue" evidence="3">
    <location>
        <position position="1"/>
    </location>
</feature>
<organism evidence="3 4">
    <name type="scientific">Hadarchaeum yellowstonense</name>
    <dbReference type="NCBI Taxonomy" id="1776334"/>
    <lineage>
        <taxon>Archaea</taxon>
        <taxon>Methanobacteriati</taxon>
        <taxon>Candidatus Hadarchaeota</taxon>
        <taxon>Candidatus Hadarchaeia</taxon>
        <taxon>Candidatus Hadarchaeales</taxon>
        <taxon>Candidatus Hadarchaeaceae</taxon>
        <taxon>Candidatus Hadarchaeum</taxon>
    </lineage>
</organism>
<feature type="domain" description="Leucine-binding protein" evidence="2">
    <location>
        <begin position="24"/>
        <end position="376"/>
    </location>
</feature>
<name>A0A147JZP2_HADYE</name>
<sequence length="407" mass="43915">VTATATTTKTVTVTPPVAGGLSGEVKIGWVDGLTGGNAFWGEAARTTADIALEEVNQYLNETNAGWKMTIVYEDSETKPDVALEKLKSLHARGITIVSGWGTSADLRGSIQYANSNKLLLLAYGSNAADLSIAGDLVYRLMPTSRVESKVPAAIAKDLGVKYLVPMWRGDTYGDSMIKLLKQYCTERGIQVDEGVRYDPNATEFSAEAASFASRVNNAIATYGADKVGVTVHCFEEGKAIFSALAAYNPVNWGVHWVGVGGLVLTDWALEGDTAKIISGSKAVYGCLVPTPNAKLTKVQAETKAKLGREADIYGLNGYDAVWMLALALNSAKSYDSNAVASQLPWVAQNYMGVTGWSPFDEYGDREGHDYGLFQVVESGGVYKWAQVGMWDFSIDQINWWPQPQIMG</sequence>
<dbReference type="InterPro" id="IPR051010">
    <property type="entry name" value="BCAA_transport"/>
</dbReference>
<dbReference type="EMBL" id="LQMQ01000011">
    <property type="protein sequence ID" value="KUO42026.1"/>
    <property type="molecule type" value="Genomic_DNA"/>
</dbReference>